<feature type="compositionally biased region" description="Polar residues" evidence="7">
    <location>
        <begin position="497"/>
        <end position="510"/>
    </location>
</feature>
<feature type="region of interest" description="Disordered" evidence="7">
    <location>
        <begin position="1"/>
        <end position="67"/>
    </location>
</feature>
<dbReference type="AlphaFoldDB" id="A0A0R3X6M7"/>
<dbReference type="InterPro" id="IPR032413">
    <property type="entry name" value="Arm_3"/>
</dbReference>
<evidence type="ECO:0000256" key="4">
    <source>
        <dbReference type="ARBA" id="ARBA00022927"/>
    </source>
</evidence>
<sequence>MRMNRSRLYKNTGKDNDELRRRRTDQSVELRKAKKEQQLQKRRNVVVELEKTSPLKDHSETSSPPPSYDEIVADMKSSDVNVALAATQTCRKTLSKLRNPPIDEFFERGAHKILVKLLDSESDEMIFEAAWALTNIASGDSYHTGGVVEAGAVPKLIRLLHHSDVRIAEQCIWALGNVAGDGTKHRDMVIRQGVVEPSLELLRRSWDSPNVVSNVAWMLSNLCRNKNPDPPLSTVRELLPAFARLLMYPHSTEAVVDTAWALSYASDCGGAFIDEILKSGCVYILVRHLGSDFSNLVSPALRTIGNLILGTDQQTQDTIDCGVMQYVPKLLNSSRSNVVKETCWMLSNITAGNLDQIQTVLDAGVIPKILDIMREADFKVQKEACWVINNIVVGGSPEQLAFLLNLGVLDSLSKMLTVTDPGMIRQVLATLKKIFETAEAYNQLENCCLALERCGALGTLEKLQDHQNEEIYLEAYDFISLYFNDEEEEQPHLATGEPSNSIANVDTPQTHSDEFRFQPQQTGPDFDF</sequence>
<dbReference type="GO" id="GO:0006606">
    <property type="term" value="P:protein import into nucleus"/>
    <property type="evidence" value="ECO:0007669"/>
    <property type="project" value="InterPro"/>
</dbReference>
<feature type="compositionally biased region" description="Polar residues" evidence="7">
    <location>
        <begin position="518"/>
        <end position="528"/>
    </location>
</feature>
<evidence type="ECO:0000256" key="7">
    <source>
        <dbReference type="SAM" id="MobiDB-lite"/>
    </source>
</evidence>
<reference evidence="9 10" key="2">
    <citation type="submission" date="2018-11" db="EMBL/GenBank/DDBJ databases">
        <authorList>
            <consortium name="Pathogen Informatics"/>
        </authorList>
    </citation>
    <scope>NUCLEOTIDE SEQUENCE [LARGE SCALE GENOMIC DNA]</scope>
</reference>
<dbReference type="PIRSF" id="PIRSF005673">
    <property type="entry name" value="Importin_alpha"/>
    <property type="match status" value="1"/>
</dbReference>
<evidence type="ECO:0000313" key="9">
    <source>
        <dbReference type="EMBL" id="VDM33883.1"/>
    </source>
</evidence>
<evidence type="ECO:0000256" key="6">
    <source>
        <dbReference type="PROSITE-ProRule" id="PRU00259"/>
    </source>
</evidence>
<dbReference type="InterPro" id="IPR016024">
    <property type="entry name" value="ARM-type_fold"/>
</dbReference>
<keyword evidence="4 5" id="KW-0653">Protein transport</keyword>
<dbReference type="GO" id="GO:0061608">
    <property type="term" value="F:nuclear import signal receptor activity"/>
    <property type="evidence" value="ECO:0007669"/>
    <property type="project" value="InterPro"/>
</dbReference>
<evidence type="ECO:0000256" key="2">
    <source>
        <dbReference type="ARBA" id="ARBA00022448"/>
    </source>
</evidence>
<evidence type="ECO:0000259" key="8">
    <source>
        <dbReference type="PROSITE" id="PS51214"/>
    </source>
</evidence>
<dbReference type="PROSITE" id="PS51214">
    <property type="entry name" value="IBB"/>
    <property type="match status" value="1"/>
</dbReference>
<dbReference type="InterPro" id="IPR024931">
    <property type="entry name" value="Importin_alpha"/>
</dbReference>
<dbReference type="OrthoDB" id="29145at2759"/>
<comment type="similarity">
    <text evidence="1 5">Belongs to the importin alpha family.</text>
</comment>
<gene>
    <name evidence="9" type="ORF">TTAC_LOCUS9153</name>
</gene>
<dbReference type="Proteomes" id="UP000274429">
    <property type="component" value="Unassembled WGS sequence"/>
</dbReference>
<organism evidence="11">
    <name type="scientific">Hydatigena taeniaeformis</name>
    <name type="common">Feline tapeworm</name>
    <name type="synonym">Taenia taeniaeformis</name>
    <dbReference type="NCBI Taxonomy" id="6205"/>
    <lineage>
        <taxon>Eukaryota</taxon>
        <taxon>Metazoa</taxon>
        <taxon>Spiralia</taxon>
        <taxon>Lophotrochozoa</taxon>
        <taxon>Platyhelminthes</taxon>
        <taxon>Cestoda</taxon>
        <taxon>Eucestoda</taxon>
        <taxon>Cyclophyllidea</taxon>
        <taxon>Taeniidae</taxon>
        <taxon>Hydatigera</taxon>
    </lineage>
</organism>
<dbReference type="Gene3D" id="1.25.10.10">
    <property type="entry name" value="Leucine-rich Repeat Variant"/>
    <property type="match status" value="1"/>
</dbReference>
<dbReference type="GO" id="GO:0005737">
    <property type="term" value="C:cytoplasm"/>
    <property type="evidence" value="ECO:0007669"/>
    <property type="project" value="InterPro"/>
</dbReference>
<dbReference type="SUPFAM" id="SSF48371">
    <property type="entry name" value="ARM repeat"/>
    <property type="match status" value="1"/>
</dbReference>
<dbReference type="InterPro" id="IPR000225">
    <property type="entry name" value="Armadillo"/>
</dbReference>
<feature type="repeat" description="ARM" evidence="6">
    <location>
        <begin position="109"/>
        <end position="141"/>
    </location>
</feature>
<dbReference type="PROSITE" id="PS50176">
    <property type="entry name" value="ARM_REPEAT"/>
    <property type="match status" value="2"/>
</dbReference>
<feature type="compositionally biased region" description="Basic and acidic residues" evidence="7">
    <location>
        <begin position="12"/>
        <end position="39"/>
    </location>
</feature>
<dbReference type="Pfam" id="PF01749">
    <property type="entry name" value="IBB"/>
    <property type="match status" value="1"/>
</dbReference>
<dbReference type="InterPro" id="IPR002652">
    <property type="entry name" value="Importin-a_IBB"/>
</dbReference>
<evidence type="ECO:0000313" key="10">
    <source>
        <dbReference type="Proteomes" id="UP000274429"/>
    </source>
</evidence>
<dbReference type="PANTHER" id="PTHR23316">
    <property type="entry name" value="IMPORTIN ALPHA"/>
    <property type="match status" value="1"/>
</dbReference>
<accession>A0A0R3X6M7</accession>
<keyword evidence="2 5" id="KW-0813">Transport</keyword>
<feature type="region of interest" description="Disordered" evidence="7">
    <location>
        <begin position="489"/>
        <end position="528"/>
    </location>
</feature>
<dbReference type="Pfam" id="PF00514">
    <property type="entry name" value="Arm"/>
    <property type="match status" value="5"/>
</dbReference>
<dbReference type="InterPro" id="IPR036975">
    <property type="entry name" value="Importin-a_IBB_sf"/>
</dbReference>
<keyword evidence="3" id="KW-0677">Repeat</keyword>
<name>A0A0R3X6M7_HYDTA</name>
<dbReference type="STRING" id="6205.A0A0R3X6M7"/>
<evidence type="ECO:0000256" key="1">
    <source>
        <dbReference type="ARBA" id="ARBA00010394"/>
    </source>
</evidence>
<dbReference type="Gene3D" id="1.20.5.690">
    <property type="entry name" value="Importin-alpha, importin-beta-binding domain"/>
    <property type="match status" value="1"/>
</dbReference>
<keyword evidence="10" id="KW-1185">Reference proteome</keyword>
<dbReference type="WBParaSite" id="TTAC_0000916801-mRNA-1">
    <property type="protein sequence ID" value="TTAC_0000916801-mRNA-1"/>
    <property type="gene ID" value="TTAC_0000916801"/>
</dbReference>
<evidence type="ECO:0000256" key="3">
    <source>
        <dbReference type="ARBA" id="ARBA00022737"/>
    </source>
</evidence>
<feature type="domain" description="IBB" evidence="8">
    <location>
        <begin position="1"/>
        <end position="52"/>
    </location>
</feature>
<protein>
    <recommendedName>
        <fullName evidence="5">Importin subunit alpha</fullName>
    </recommendedName>
</protein>
<dbReference type="Pfam" id="PF16186">
    <property type="entry name" value="Arm_3"/>
    <property type="match status" value="1"/>
</dbReference>
<dbReference type="InterPro" id="IPR011989">
    <property type="entry name" value="ARM-like"/>
</dbReference>
<feature type="compositionally biased region" description="Basic and acidic residues" evidence="7">
    <location>
        <begin position="48"/>
        <end position="60"/>
    </location>
</feature>
<evidence type="ECO:0000313" key="11">
    <source>
        <dbReference type="WBParaSite" id="TTAC_0000916801-mRNA-1"/>
    </source>
</evidence>
<dbReference type="SMART" id="SM00185">
    <property type="entry name" value="ARM"/>
    <property type="match status" value="8"/>
</dbReference>
<reference evidence="11" key="1">
    <citation type="submission" date="2017-02" db="UniProtKB">
        <authorList>
            <consortium name="WormBaseParasite"/>
        </authorList>
    </citation>
    <scope>IDENTIFICATION</scope>
</reference>
<feature type="repeat" description="ARM" evidence="6">
    <location>
        <begin position="151"/>
        <end position="193"/>
    </location>
</feature>
<evidence type="ECO:0000256" key="5">
    <source>
        <dbReference type="PIRNR" id="PIRNR005673"/>
    </source>
</evidence>
<proteinExistence type="inferred from homology"/>
<dbReference type="EMBL" id="UYWX01020695">
    <property type="protein sequence ID" value="VDM33883.1"/>
    <property type="molecule type" value="Genomic_DNA"/>
</dbReference>